<feature type="region of interest" description="Disordered" evidence="1">
    <location>
        <begin position="90"/>
        <end position="186"/>
    </location>
</feature>
<dbReference type="Proteomes" id="UP000646426">
    <property type="component" value="Unassembled WGS sequence"/>
</dbReference>
<evidence type="ECO:0000313" key="2">
    <source>
        <dbReference type="EMBL" id="GHA83166.1"/>
    </source>
</evidence>
<reference evidence="2" key="2">
    <citation type="submission" date="2020-09" db="EMBL/GenBank/DDBJ databases">
        <authorList>
            <person name="Sun Q."/>
            <person name="Kim S."/>
        </authorList>
    </citation>
    <scope>NUCLEOTIDE SEQUENCE</scope>
    <source>
        <strain evidence="2">KCTC 23077</strain>
    </source>
</reference>
<proteinExistence type="predicted"/>
<dbReference type="EMBL" id="BMYD01000003">
    <property type="protein sequence ID" value="GHA83166.1"/>
    <property type="molecule type" value="Genomic_DNA"/>
</dbReference>
<protein>
    <submittedName>
        <fullName evidence="2">Uncharacterized protein</fullName>
    </submittedName>
</protein>
<name>A0A918T0M3_9GAMM</name>
<keyword evidence="3" id="KW-1185">Reference proteome</keyword>
<sequence>MRLTKSQSALFNARELRLLTAKGPREVSDLATAIRQVRDLRDKQRDLLQRQDKRLARSGAGRVGASGVANERTAAKERLLDEALDEMQQELRRIDQESTQACRELLDDEDSVPGRRANPQKASKRAAKKSASTGTGRAAKKSTTSAAAKKGAGAATKKSATKRTAAKKGVSKKSASKKTASKKRSA</sequence>
<accession>A0A918T0M3</accession>
<organism evidence="2 3">
    <name type="scientific">Cognatilysobacter bugurensis</name>
    <dbReference type="NCBI Taxonomy" id="543356"/>
    <lineage>
        <taxon>Bacteria</taxon>
        <taxon>Pseudomonadati</taxon>
        <taxon>Pseudomonadota</taxon>
        <taxon>Gammaproteobacteria</taxon>
        <taxon>Lysobacterales</taxon>
        <taxon>Lysobacteraceae</taxon>
        <taxon>Cognatilysobacter</taxon>
    </lineage>
</organism>
<gene>
    <name evidence="2" type="ORF">GCM10007067_21600</name>
</gene>
<feature type="compositionally biased region" description="Basic residues" evidence="1">
    <location>
        <begin position="159"/>
        <end position="186"/>
    </location>
</feature>
<evidence type="ECO:0000256" key="1">
    <source>
        <dbReference type="SAM" id="MobiDB-lite"/>
    </source>
</evidence>
<feature type="region of interest" description="Disordered" evidence="1">
    <location>
        <begin position="52"/>
        <end position="74"/>
    </location>
</feature>
<dbReference type="AlphaFoldDB" id="A0A918T0M3"/>
<reference evidence="2" key="1">
    <citation type="journal article" date="2014" name="Int. J. Syst. Evol. Microbiol.">
        <title>Complete genome sequence of Corynebacterium casei LMG S-19264T (=DSM 44701T), isolated from a smear-ripened cheese.</title>
        <authorList>
            <consortium name="US DOE Joint Genome Institute (JGI-PGF)"/>
            <person name="Walter F."/>
            <person name="Albersmeier A."/>
            <person name="Kalinowski J."/>
            <person name="Ruckert C."/>
        </authorList>
    </citation>
    <scope>NUCLEOTIDE SEQUENCE</scope>
    <source>
        <strain evidence="2">KCTC 23077</strain>
    </source>
</reference>
<feature type="compositionally biased region" description="Low complexity" evidence="1">
    <location>
        <begin position="57"/>
        <end position="69"/>
    </location>
</feature>
<evidence type="ECO:0000313" key="3">
    <source>
        <dbReference type="Proteomes" id="UP000646426"/>
    </source>
</evidence>
<feature type="compositionally biased region" description="Low complexity" evidence="1">
    <location>
        <begin position="129"/>
        <end position="158"/>
    </location>
</feature>
<comment type="caution">
    <text evidence="2">The sequence shown here is derived from an EMBL/GenBank/DDBJ whole genome shotgun (WGS) entry which is preliminary data.</text>
</comment>